<accession>A0A5B7E8X8</accession>
<evidence type="ECO:0000313" key="2">
    <source>
        <dbReference type="Proteomes" id="UP000324222"/>
    </source>
</evidence>
<comment type="caution">
    <text evidence="1">The sequence shown here is derived from an EMBL/GenBank/DDBJ whole genome shotgun (WGS) entry which is preliminary data.</text>
</comment>
<protein>
    <submittedName>
        <fullName evidence="1">Uncharacterized protein</fullName>
    </submittedName>
</protein>
<organism evidence="1 2">
    <name type="scientific">Portunus trituberculatus</name>
    <name type="common">Swimming crab</name>
    <name type="synonym">Neptunus trituberculatus</name>
    <dbReference type="NCBI Taxonomy" id="210409"/>
    <lineage>
        <taxon>Eukaryota</taxon>
        <taxon>Metazoa</taxon>
        <taxon>Ecdysozoa</taxon>
        <taxon>Arthropoda</taxon>
        <taxon>Crustacea</taxon>
        <taxon>Multicrustacea</taxon>
        <taxon>Malacostraca</taxon>
        <taxon>Eumalacostraca</taxon>
        <taxon>Eucarida</taxon>
        <taxon>Decapoda</taxon>
        <taxon>Pleocyemata</taxon>
        <taxon>Brachyura</taxon>
        <taxon>Eubrachyura</taxon>
        <taxon>Portunoidea</taxon>
        <taxon>Portunidae</taxon>
        <taxon>Portuninae</taxon>
        <taxon>Portunus</taxon>
    </lineage>
</organism>
<evidence type="ECO:0000313" key="1">
    <source>
        <dbReference type="EMBL" id="MPC30531.1"/>
    </source>
</evidence>
<keyword evidence="2" id="KW-1185">Reference proteome</keyword>
<sequence>MQTEGRTVRGSQECVAIARSLCVLDVVTNSEVSEGMRTRLTRKVVAVVVSAALVGKSIREKKRDAG</sequence>
<gene>
    <name evidence="1" type="ORF">E2C01_023797</name>
</gene>
<dbReference type="AlphaFoldDB" id="A0A5B7E8X8"/>
<reference evidence="1 2" key="1">
    <citation type="submission" date="2019-05" db="EMBL/GenBank/DDBJ databases">
        <title>Another draft genome of Portunus trituberculatus and its Hox gene families provides insights of decapod evolution.</title>
        <authorList>
            <person name="Jeong J.-H."/>
            <person name="Song I."/>
            <person name="Kim S."/>
            <person name="Choi T."/>
            <person name="Kim D."/>
            <person name="Ryu S."/>
            <person name="Kim W."/>
        </authorList>
    </citation>
    <scope>NUCLEOTIDE SEQUENCE [LARGE SCALE GENOMIC DNA]</scope>
    <source>
        <tissue evidence="1">Muscle</tissue>
    </source>
</reference>
<name>A0A5B7E8X8_PORTR</name>
<dbReference type="EMBL" id="VSRR010002272">
    <property type="protein sequence ID" value="MPC30531.1"/>
    <property type="molecule type" value="Genomic_DNA"/>
</dbReference>
<proteinExistence type="predicted"/>
<dbReference type="Proteomes" id="UP000324222">
    <property type="component" value="Unassembled WGS sequence"/>
</dbReference>